<sequence length="202" mass="21604">MPAFYSNLQVLPSVLKRVEGSFEAADSHLWALYAILAATTAIDFIIFGLGTTLLCYLNRYWDMGWVPSLALATAIGTLLLLCYCVKESASINQGISFNTWMGVLNPLVLSAAALWAAVASFQHVIDSGQRDCSSVPACLSSQNSYLQGLNTIVTVSKAVQTLSLSSTGSKVQAHVQSNVVGRAFANGAGSADARLLHMKKLW</sequence>
<protein>
    <submittedName>
        <fullName evidence="2">Uncharacterized protein</fullName>
    </submittedName>
</protein>
<reference evidence="2 3" key="1">
    <citation type="journal article" date="2024" name="Nat. Commun.">
        <title>Phylogenomics reveals the evolutionary origins of lichenization in chlorophyte algae.</title>
        <authorList>
            <person name="Puginier C."/>
            <person name="Libourel C."/>
            <person name="Otte J."/>
            <person name="Skaloud P."/>
            <person name="Haon M."/>
            <person name="Grisel S."/>
            <person name="Petersen M."/>
            <person name="Berrin J.G."/>
            <person name="Delaux P.M."/>
            <person name="Dal Grande F."/>
            <person name="Keller J."/>
        </authorList>
    </citation>
    <scope>NUCLEOTIDE SEQUENCE [LARGE SCALE GENOMIC DNA]</scope>
    <source>
        <strain evidence="2 3">SAG 245.80</strain>
    </source>
</reference>
<feature type="transmembrane region" description="Helical" evidence="1">
    <location>
        <begin position="97"/>
        <end position="118"/>
    </location>
</feature>
<comment type="caution">
    <text evidence="2">The sequence shown here is derived from an EMBL/GenBank/DDBJ whole genome shotgun (WGS) entry which is preliminary data.</text>
</comment>
<feature type="transmembrane region" description="Helical" evidence="1">
    <location>
        <begin position="30"/>
        <end position="53"/>
    </location>
</feature>
<keyword evidence="1" id="KW-0472">Membrane</keyword>
<dbReference type="Proteomes" id="UP001445335">
    <property type="component" value="Unassembled WGS sequence"/>
</dbReference>
<gene>
    <name evidence="2" type="ORF">WJX81_002669</name>
</gene>
<keyword evidence="1" id="KW-0812">Transmembrane</keyword>
<keyword evidence="1" id="KW-1133">Transmembrane helix</keyword>
<organism evidence="2 3">
    <name type="scientific">Elliptochloris bilobata</name>
    <dbReference type="NCBI Taxonomy" id="381761"/>
    <lineage>
        <taxon>Eukaryota</taxon>
        <taxon>Viridiplantae</taxon>
        <taxon>Chlorophyta</taxon>
        <taxon>core chlorophytes</taxon>
        <taxon>Trebouxiophyceae</taxon>
        <taxon>Trebouxiophyceae incertae sedis</taxon>
        <taxon>Elliptochloris clade</taxon>
        <taxon>Elliptochloris</taxon>
    </lineage>
</organism>
<accession>A0AAW1S5R1</accession>
<evidence type="ECO:0000313" key="3">
    <source>
        <dbReference type="Proteomes" id="UP001445335"/>
    </source>
</evidence>
<keyword evidence="3" id="KW-1185">Reference proteome</keyword>
<dbReference type="AlphaFoldDB" id="A0AAW1S5R1"/>
<proteinExistence type="predicted"/>
<feature type="transmembrane region" description="Helical" evidence="1">
    <location>
        <begin position="65"/>
        <end position="85"/>
    </location>
</feature>
<name>A0AAW1S5R1_9CHLO</name>
<dbReference type="EMBL" id="JALJOU010000011">
    <property type="protein sequence ID" value="KAK9840962.1"/>
    <property type="molecule type" value="Genomic_DNA"/>
</dbReference>
<evidence type="ECO:0000313" key="2">
    <source>
        <dbReference type="EMBL" id="KAK9840962.1"/>
    </source>
</evidence>
<evidence type="ECO:0000256" key="1">
    <source>
        <dbReference type="SAM" id="Phobius"/>
    </source>
</evidence>